<dbReference type="Gene3D" id="3.90.79.10">
    <property type="entry name" value="Nucleoside Triphosphate Pyrophosphohydrolase"/>
    <property type="match status" value="1"/>
</dbReference>
<dbReference type="RefSeq" id="WP_014330632.1">
    <property type="nucleotide sequence ID" value="NZ_CP187422.1"/>
</dbReference>
<dbReference type="PROSITE" id="PS51462">
    <property type="entry name" value="NUDIX"/>
    <property type="match status" value="1"/>
</dbReference>
<accession>A0A2A6M1P2</accession>
<keyword evidence="4" id="KW-0460">Magnesium</keyword>
<evidence type="ECO:0000256" key="1">
    <source>
        <dbReference type="ARBA" id="ARBA00001946"/>
    </source>
</evidence>
<organism evidence="6 7">
    <name type="scientific">Rhizobium fredii</name>
    <name type="common">Sinorhizobium fredii</name>
    <dbReference type="NCBI Taxonomy" id="380"/>
    <lineage>
        <taxon>Bacteria</taxon>
        <taxon>Pseudomonadati</taxon>
        <taxon>Pseudomonadota</taxon>
        <taxon>Alphaproteobacteria</taxon>
        <taxon>Hyphomicrobiales</taxon>
        <taxon>Rhizobiaceae</taxon>
        <taxon>Sinorhizobium/Ensifer group</taxon>
        <taxon>Sinorhizobium</taxon>
    </lineage>
</organism>
<dbReference type="GO" id="GO:0034432">
    <property type="term" value="F:bis(5'-adenosyl)-pentaphosphatase activity"/>
    <property type="evidence" value="ECO:0007669"/>
    <property type="project" value="TreeGrafter"/>
</dbReference>
<dbReference type="GO" id="GO:0071543">
    <property type="term" value="P:diphosphoinositol polyphosphate metabolic process"/>
    <property type="evidence" value="ECO:0007669"/>
    <property type="project" value="TreeGrafter"/>
</dbReference>
<dbReference type="InterPro" id="IPR000086">
    <property type="entry name" value="NUDIX_hydrolase_dom"/>
</dbReference>
<reference evidence="6 7" key="1">
    <citation type="submission" date="2017-09" db="EMBL/GenBank/DDBJ databases">
        <title>Comparative genomics of rhizobia isolated from Phaseolus vulgaris in China.</title>
        <authorList>
            <person name="Tong W."/>
        </authorList>
    </citation>
    <scope>NUCLEOTIDE SEQUENCE [LARGE SCALE GENOMIC DNA]</scope>
    <source>
        <strain evidence="6 7">PCH1</strain>
    </source>
</reference>
<evidence type="ECO:0000313" key="7">
    <source>
        <dbReference type="Proteomes" id="UP000220353"/>
    </source>
</evidence>
<gene>
    <name evidence="6" type="ORF">CO661_08325</name>
</gene>
<evidence type="ECO:0000313" key="6">
    <source>
        <dbReference type="EMBL" id="PDT48470.1"/>
    </source>
</evidence>
<protein>
    <submittedName>
        <fullName evidence="6">NUDIX domain-containing protein</fullName>
    </submittedName>
</protein>
<dbReference type="SUPFAM" id="SSF55811">
    <property type="entry name" value="Nudix"/>
    <property type="match status" value="1"/>
</dbReference>
<evidence type="ECO:0000256" key="4">
    <source>
        <dbReference type="ARBA" id="ARBA00022842"/>
    </source>
</evidence>
<evidence type="ECO:0000256" key="2">
    <source>
        <dbReference type="ARBA" id="ARBA00022723"/>
    </source>
</evidence>
<evidence type="ECO:0000256" key="3">
    <source>
        <dbReference type="ARBA" id="ARBA00022801"/>
    </source>
</evidence>
<evidence type="ECO:0000259" key="5">
    <source>
        <dbReference type="PROSITE" id="PS51462"/>
    </source>
</evidence>
<dbReference type="GO" id="GO:0034431">
    <property type="term" value="F:bis(5'-adenosyl)-hexaphosphatase activity"/>
    <property type="evidence" value="ECO:0007669"/>
    <property type="project" value="TreeGrafter"/>
</dbReference>
<proteinExistence type="predicted"/>
<dbReference type="GO" id="GO:0046872">
    <property type="term" value="F:metal ion binding"/>
    <property type="evidence" value="ECO:0007669"/>
    <property type="project" value="UniProtKB-KW"/>
</dbReference>
<keyword evidence="2" id="KW-0479">Metal-binding</keyword>
<name>A0A2A6M1P2_RHIFR</name>
<dbReference type="PANTHER" id="PTHR12629">
    <property type="entry name" value="DIPHOSPHOINOSITOL POLYPHOSPHATE PHOSPHOHYDROLASE"/>
    <property type="match status" value="1"/>
</dbReference>
<dbReference type="GO" id="GO:0005737">
    <property type="term" value="C:cytoplasm"/>
    <property type="evidence" value="ECO:0007669"/>
    <property type="project" value="TreeGrafter"/>
</dbReference>
<comment type="caution">
    <text evidence="6">The sequence shown here is derived from an EMBL/GenBank/DDBJ whole genome shotgun (WGS) entry which is preliminary data.</text>
</comment>
<dbReference type="InterPro" id="IPR015797">
    <property type="entry name" value="NUDIX_hydrolase-like_dom_sf"/>
</dbReference>
<sequence length="156" mass="17057">MRETLSPESETARANRVEQAGAICYRMCAGRSPEVLLVASRRNGQWGIPKGHVETGESSGTAAAREALEEAGVRGIVSDVAIGSFVYTKDRGDLAYHIDVHLLEVEEMLADFPEKDSRQRQWAPLETAAREVSNPRLRELLLCLAGRTKPGQLALA</sequence>
<dbReference type="GO" id="GO:1901907">
    <property type="term" value="P:diadenosine pentaphosphate catabolic process"/>
    <property type="evidence" value="ECO:0007669"/>
    <property type="project" value="TreeGrafter"/>
</dbReference>
<dbReference type="EMBL" id="NWTC01000005">
    <property type="protein sequence ID" value="PDT48470.1"/>
    <property type="molecule type" value="Genomic_DNA"/>
</dbReference>
<dbReference type="GO" id="GO:0000298">
    <property type="term" value="F:endopolyphosphatase activity"/>
    <property type="evidence" value="ECO:0007669"/>
    <property type="project" value="TreeGrafter"/>
</dbReference>
<dbReference type="PANTHER" id="PTHR12629:SF0">
    <property type="entry name" value="DIPHOSPHOINOSITOL-POLYPHOSPHATE DIPHOSPHATASE"/>
    <property type="match status" value="1"/>
</dbReference>
<dbReference type="GO" id="GO:0008486">
    <property type="term" value="F:diphosphoinositol-polyphosphate diphosphatase activity"/>
    <property type="evidence" value="ECO:0007669"/>
    <property type="project" value="TreeGrafter"/>
</dbReference>
<keyword evidence="3" id="KW-0378">Hydrolase</keyword>
<dbReference type="AlphaFoldDB" id="A0A2A6M1P2"/>
<feature type="domain" description="Nudix hydrolase" evidence="5">
    <location>
        <begin position="15"/>
        <end position="145"/>
    </location>
</feature>
<dbReference type="GO" id="GO:1901911">
    <property type="term" value="P:adenosine 5'-(hexahydrogen pentaphosphate) catabolic process"/>
    <property type="evidence" value="ECO:0007669"/>
    <property type="project" value="TreeGrafter"/>
</dbReference>
<dbReference type="PROSITE" id="PS00893">
    <property type="entry name" value="NUDIX_BOX"/>
    <property type="match status" value="1"/>
</dbReference>
<dbReference type="InterPro" id="IPR020084">
    <property type="entry name" value="NUDIX_hydrolase_CS"/>
</dbReference>
<dbReference type="CDD" id="cd04666">
    <property type="entry name" value="NUDIX_DIPP2_like_Nudt4"/>
    <property type="match status" value="1"/>
</dbReference>
<dbReference type="Proteomes" id="UP000220353">
    <property type="component" value="Unassembled WGS sequence"/>
</dbReference>
<comment type="cofactor">
    <cofactor evidence="1">
        <name>Mg(2+)</name>
        <dbReference type="ChEBI" id="CHEBI:18420"/>
    </cofactor>
</comment>
<dbReference type="InterPro" id="IPR047198">
    <property type="entry name" value="DDP-like_NUDIX"/>
</dbReference>
<dbReference type="Pfam" id="PF00293">
    <property type="entry name" value="NUDIX"/>
    <property type="match status" value="1"/>
</dbReference>
<dbReference type="GO" id="GO:1901909">
    <property type="term" value="P:diadenosine hexaphosphate catabolic process"/>
    <property type="evidence" value="ECO:0007669"/>
    <property type="project" value="TreeGrafter"/>
</dbReference>